<reference evidence="2 3" key="1">
    <citation type="submission" date="2019-07" db="EMBL/GenBank/DDBJ databases">
        <title>Whole genome shotgun sequence of Myxococcus virescens NBRC 100334.</title>
        <authorList>
            <person name="Hosoyama A."/>
            <person name="Uohara A."/>
            <person name="Ohji S."/>
            <person name="Ichikawa N."/>
        </authorList>
    </citation>
    <scope>NUCLEOTIDE SEQUENCE [LARGE SCALE GENOMIC DNA]</scope>
    <source>
        <strain evidence="2 3">NBRC 100334</strain>
    </source>
</reference>
<evidence type="ECO:0000313" key="2">
    <source>
        <dbReference type="EMBL" id="GEL69341.1"/>
    </source>
</evidence>
<sequence length="112" mass="11485">MKTFWERVNAGKAGGASSVAGAADGAMCRGGSRDMDGVPGGRWGYSYQTATGDAPLWPRVFPCGGKVVAVLAPRGGCPSPGKRFAFCEVNGLRSGRPIPDAARDRPDAGQTG</sequence>
<gene>
    <name evidence="2" type="ORF">MVI01_11250</name>
</gene>
<name>A0A511H744_9BACT</name>
<evidence type="ECO:0000256" key="1">
    <source>
        <dbReference type="SAM" id="MobiDB-lite"/>
    </source>
</evidence>
<comment type="caution">
    <text evidence="2">The sequence shown here is derived from an EMBL/GenBank/DDBJ whole genome shotgun (WGS) entry which is preliminary data.</text>
</comment>
<evidence type="ECO:0000313" key="3">
    <source>
        <dbReference type="Proteomes" id="UP000321224"/>
    </source>
</evidence>
<feature type="region of interest" description="Disordered" evidence="1">
    <location>
        <begin position="92"/>
        <end position="112"/>
    </location>
</feature>
<dbReference type="Proteomes" id="UP000321224">
    <property type="component" value="Unassembled WGS sequence"/>
</dbReference>
<organism evidence="2 3">
    <name type="scientific">Myxococcus virescens</name>
    <dbReference type="NCBI Taxonomy" id="83456"/>
    <lineage>
        <taxon>Bacteria</taxon>
        <taxon>Pseudomonadati</taxon>
        <taxon>Myxococcota</taxon>
        <taxon>Myxococcia</taxon>
        <taxon>Myxococcales</taxon>
        <taxon>Cystobacterineae</taxon>
        <taxon>Myxococcaceae</taxon>
        <taxon>Myxococcus</taxon>
    </lineage>
</organism>
<dbReference type="AlphaFoldDB" id="A0A511H744"/>
<proteinExistence type="predicted"/>
<accession>A0A511H744</accession>
<protein>
    <submittedName>
        <fullName evidence="2">Uncharacterized protein</fullName>
    </submittedName>
</protein>
<feature type="compositionally biased region" description="Basic and acidic residues" evidence="1">
    <location>
        <begin position="101"/>
        <end position="112"/>
    </location>
</feature>
<dbReference type="EMBL" id="BJVY01000004">
    <property type="protein sequence ID" value="GEL69341.1"/>
    <property type="molecule type" value="Genomic_DNA"/>
</dbReference>